<dbReference type="Pfam" id="PF20174">
    <property type="entry name" value="DUF6540"/>
    <property type="match status" value="1"/>
</dbReference>
<evidence type="ECO:0000313" key="1">
    <source>
        <dbReference type="EMBL" id="CDO77623.1"/>
    </source>
</evidence>
<gene>
    <name evidence="1" type="ORF">BN946_scf184946.g16</name>
</gene>
<dbReference type="OrthoDB" id="2999773at2759"/>
<sequence>MMSSSTSTFQGVRRAYLVVFHSPLFKAHLVLIIPNSNSNYAVGTMIHVAGSVSAGFNHKIRRRYDLGQTHRNYTVIEIGTVTAEAIQTFPTFNPQYPAMASNQMEQVALSIPAPGPSLRSPNTGNISILPFDFVALGLLSPGAIQALQNAPQH</sequence>
<dbReference type="STRING" id="5643.A0A060SYI5"/>
<name>A0A060SYI5_PYCCI</name>
<organism evidence="1 2">
    <name type="scientific">Pycnoporus cinnabarinus</name>
    <name type="common">Cinnabar-red polypore</name>
    <name type="synonym">Trametes cinnabarina</name>
    <dbReference type="NCBI Taxonomy" id="5643"/>
    <lineage>
        <taxon>Eukaryota</taxon>
        <taxon>Fungi</taxon>
        <taxon>Dikarya</taxon>
        <taxon>Basidiomycota</taxon>
        <taxon>Agaricomycotina</taxon>
        <taxon>Agaricomycetes</taxon>
        <taxon>Polyporales</taxon>
        <taxon>Polyporaceae</taxon>
        <taxon>Trametes</taxon>
    </lineage>
</organism>
<reference evidence="1" key="1">
    <citation type="submission" date="2014-01" db="EMBL/GenBank/DDBJ databases">
        <title>The genome of the white-rot fungus Pycnoporus cinnabarinus: a basidiomycete model with a versatile arsenal for lignocellulosic biomass breakdown.</title>
        <authorList>
            <person name="Levasseur A."/>
            <person name="Lomascolo A."/>
            <person name="Ruiz-Duenas F.J."/>
            <person name="Uzan E."/>
            <person name="Piumi F."/>
            <person name="Kues U."/>
            <person name="Ram A.F.J."/>
            <person name="Murat C."/>
            <person name="Haon M."/>
            <person name="Benoit I."/>
            <person name="Arfi Y."/>
            <person name="Chevret D."/>
            <person name="Drula E."/>
            <person name="Kwon M.J."/>
            <person name="Gouret P."/>
            <person name="Lesage-Meessen L."/>
            <person name="Lombard V."/>
            <person name="Mariette J."/>
            <person name="Noirot C."/>
            <person name="Park J."/>
            <person name="Patyshakuliyeva A."/>
            <person name="Wieneger R.A.B."/>
            <person name="Wosten H.A.B."/>
            <person name="Martin F."/>
            <person name="Coutinho P.M."/>
            <person name="de Vries R."/>
            <person name="Martinez A.T."/>
            <person name="Klopp C."/>
            <person name="Pontarotti P."/>
            <person name="Henrissat B."/>
            <person name="Record E."/>
        </authorList>
    </citation>
    <scope>NUCLEOTIDE SEQUENCE [LARGE SCALE GENOMIC DNA]</scope>
    <source>
        <strain evidence="1">BRFM137</strain>
    </source>
</reference>
<protein>
    <submittedName>
        <fullName evidence="1">Uncharacterized protein</fullName>
    </submittedName>
</protein>
<dbReference type="AlphaFoldDB" id="A0A060SYI5"/>
<evidence type="ECO:0000313" key="2">
    <source>
        <dbReference type="Proteomes" id="UP000029665"/>
    </source>
</evidence>
<comment type="caution">
    <text evidence="1">The sequence shown here is derived from an EMBL/GenBank/DDBJ whole genome shotgun (WGS) entry which is preliminary data.</text>
</comment>
<dbReference type="EMBL" id="CCBP010000460">
    <property type="protein sequence ID" value="CDO77623.1"/>
    <property type="molecule type" value="Genomic_DNA"/>
</dbReference>
<proteinExistence type="predicted"/>
<dbReference type="HOGENOM" id="CLU_1714233_0_0_1"/>
<dbReference type="Proteomes" id="UP000029665">
    <property type="component" value="Unassembled WGS sequence"/>
</dbReference>
<accession>A0A060SYI5</accession>
<dbReference type="InterPro" id="IPR046670">
    <property type="entry name" value="DUF6540"/>
</dbReference>
<keyword evidence="2" id="KW-1185">Reference proteome</keyword>